<evidence type="ECO:0000256" key="5">
    <source>
        <dbReference type="ARBA" id="ARBA00023040"/>
    </source>
</evidence>
<dbReference type="PANTHER" id="PTHR24249:SF372">
    <property type="entry name" value="G-PROTEIN COUPLED RECEPTORS FAMILY 1 PROFILE DOMAIN-CONTAINING PROTEIN"/>
    <property type="match status" value="1"/>
</dbReference>
<comment type="subcellular location">
    <subcellularLocation>
        <location evidence="1">Cell membrane</location>
        <topology evidence="1">Multi-pass membrane protein</topology>
    </subcellularLocation>
</comment>
<keyword evidence="3 9" id="KW-0812">Transmembrane</keyword>
<evidence type="ECO:0000259" key="11">
    <source>
        <dbReference type="PROSITE" id="PS50262"/>
    </source>
</evidence>
<dbReference type="GO" id="GO:0005886">
    <property type="term" value="C:plasma membrane"/>
    <property type="evidence" value="ECO:0007669"/>
    <property type="project" value="UniProtKB-SubCell"/>
</dbReference>
<feature type="transmembrane region" description="Helical" evidence="10">
    <location>
        <begin position="102"/>
        <end position="120"/>
    </location>
</feature>
<keyword evidence="4 10" id="KW-1133">Transmembrane helix</keyword>
<evidence type="ECO:0000256" key="4">
    <source>
        <dbReference type="ARBA" id="ARBA00022989"/>
    </source>
</evidence>
<dbReference type="PRINTS" id="PR00237">
    <property type="entry name" value="GPCRRHODOPSN"/>
</dbReference>
<evidence type="ECO:0000256" key="8">
    <source>
        <dbReference type="ARBA" id="ARBA00023224"/>
    </source>
</evidence>
<dbReference type="PROSITE" id="PS00237">
    <property type="entry name" value="G_PROTEIN_RECEP_F1_1"/>
    <property type="match status" value="1"/>
</dbReference>
<evidence type="ECO:0000256" key="10">
    <source>
        <dbReference type="SAM" id="Phobius"/>
    </source>
</evidence>
<dbReference type="SUPFAM" id="SSF81321">
    <property type="entry name" value="Family A G protein-coupled receptor-like"/>
    <property type="match status" value="1"/>
</dbReference>
<feature type="transmembrane region" description="Helical" evidence="10">
    <location>
        <begin position="226"/>
        <end position="254"/>
    </location>
</feature>
<protein>
    <recommendedName>
        <fullName evidence="11">G-protein coupled receptors family 1 profile domain-containing protein</fullName>
    </recommendedName>
</protein>
<keyword evidence="2" id="KW-1003">Cell membrane</keyword>
<name>A0A3M6TT03_POCDA</name>
<feature type="transmembrane region" description="Helical" evidence="10">
    <location>
        <begin position="266"/>
        <end position="287"/>
    </location>
</feature>
<dbReference type="PANTHER" id="PTHR24249">
    <property type="entry name" value="HISTAMINE RECEPTOR-RELATED G-PROTEIN COUPLED RECEPTOR"/>
    <property type="match status" value="1"/>
</dbReference>
<accession>A0A3M6TT03</accession>
<keyword evidence="7 9" id="KW-0675">Receptor</keyword>
<keyword evidence="6 10" id="KW-0472">Membrane</keyword>
<dbReference type="OMA" id="YIAVTRM"/>
<evidence type="ECO:0000313" key="13">
    <source>
        <dbReference type="Proteomes" id="UP000275408"/>
    </source>
</evidence>
<keyword evidence="5 9" id="KW-0297">G-protein coupled receptor</keyword>
<feature type="transmembrane region" description="Helical" evidence="10">
    <location>
        <begin position="140"/>
        <end position="161"/>
    </location>
</feature>
<evidence type="ECO:0000256" key="6">
    <source>
        <dbReference type="ARBA" id="ARBA00023136"/>
    </source>
</evidence>
<feature type="transmembrane region" description="Helical" evidence="10">
    <location>
        <begin position="61"/>
        <end position="82"/>
    </location>
</feature>
<organism evidence="12 13">
    <name type="scientific">Pocillopora damicornis</name>
    <name type="common">Cauliflower coral</name>
    <name type="synonym">Millepora damicornis</name>
    <dbReference type="NCBI Taxonomy" id="46731"/>
    <lineage>
        <taxon>Eukaryota</taxon>
        <taxon>Metazoa</taxon>
        <taxon>Cnidaria</taxon>
        <taxon>Anthozoa</taxon>
        <taxon>Hexacorallia</taxon>
        <taxon>Scleractinia</taxon>
        <taxon>Astrocoeniina</taxon>
        <taxon>Pocilloporidae</taxon>
        <taxon>Pocillopora</taxon>
    </lineage>
</organism>
<evidence type="ECO:0000256" key="9">
    <source>
        <dbReference type="RuleBase" id="RU000688"/>
    </source>
</evidence>
<comment type="caution">
    <text evidence="12">The sequence shown here is derived from an EMBL/GenBank/DDBJ whole genome shotgun (WGS) entry which is preliminary data.</text>
</comment>
<evidence type="ECO:0000256" key="3">
    <source>
        <dbReference type="ARBA" id="ARBA00022692"/>
    </source>
</evidence>
<dbReference type="EMBL" id="RCHS01002970">
    <property type="protein sequence ID" value="RMX44577.1"/>
    <property type="molecule type" value="Genomic_DNA"/>
</dbReference>
<comment type="similarity">
    <text evidence="9">Belongs to the G-protein coupled receptor 1 family.</text>
</comment>
<evidence type="ECO:0000313" key="12">
    <source>
        <dbReference type="EMBL" id="RMX44577.1"/>
    </source>
</evidence>
<dbReference type="AlphaFoldDB" id="A0A3M6TT03"/>
<feature type="domain" description="G-protein coupled receptors family 1 profile" evidence="11">
    <location>
        <begin position="41"/>
        <end position="285"/>
    </location>
</feature>
<keyword evidence="8 9" id="KW-0807">Transducer</keyword>
<gene>
    <name evidence="12" type="ORF">pdam_00002797</name>
</gene>
<dbReference type="Proteomes" id="UP000275408">
    <property type="component" value="Unassembled WGS sequence"/>
</dbReference>
<dbReference type="InterPro" id="IPR050569">
    <property type="entry name" value="TAAR"/>
</dbReference>
<dbReference type="SMART" id="SM01381">
    <property type="entry name" value="7TM_GPCR_Srsx"/>
    <property type="match status" value="1"/>
</dbReference>
<proteinExistence type="inferred from homology"/>
<evidence type="ECO:0000256" key="7">
    <source>
        <dbReference type="ARBA" id="ARBA00023170"/>
    </source>
</evidence>
<dbReference type="STRING" id="46731.A0A3M6TT03"/>
<keyword evidence="13" id="KW-1185">Reference proteome</keyword>
<feature type="transmembrane region" description="Helical" evidence="10">
    <location>
        <begin position="173"/>
        <end position="193"/>
    </location>
</feature>
<feature type="transmembrane region" description="Helical" evidence="10">
    <location>
        <begin position="24"/>
        <end position="49"/>
    </location>
</feature>
<dbReference type="InterPro" id="IPR017452">
    <property type="entry name" value="GPCR_Rhodpsn_7TM"/>
</dbReference>
<evidence type="ECO:0000256" key="1">
    <source>
        <dbReference type="ARBA" id="ARBA00004651"/>
    </source>
</evidence>
<dbReference type="OrthoDB" id="5970330at2759"/>
<evidence type="ECO:0000256" key="2">
    <source>
        <dbReference type="ARBA" id="ARBA00022475"/>
    </source>
</evidence>
<reference evidence="12 13" key="1">
    <citation type="journal article" date="2018" name="Sci. Rep.">
        <title>Comparative analysis of the Pocillopora damicornis genome highlights role of immune system in coral evolution.</title>
        <authorList>
            <person name="Cunning R."/>
            <person name="Bay R.A."/>
            <person name="Gillette P."/>
            <person name="Baker A.C."/>
            <person name="Traylor-Knowles N."/>
        </authorList>
    </citation>
    <scope>NUCLEOTIDE SEQUENCE [LARGE SCALE GENOMIC DNA]</scope>
    <source>
        <strain evidence="12">RSMAS</strain>
        <tissue evidence="12">Whole animal</tissue>
    </source>
</reference>
<dbReference type="Pfam" id="PF00001">
    <property type="entry name" value="7tm_1"/>
    <property type="match status" value="1"/>
</dbReference>
<dbReference type="PROSITE" id="PS50262">
    <property type="entry name" value="G_PROTEIN_RECEP_F1_2"/>
    <property type="match status" value="1"/>
</dbReference>
<sequence>MNTTSTQNSTLEEDCSGALKNAEIAILSAMNSVLALISVVGNALILAAIYKVQSQRTPSNAFVASMGAADFSVGLLMNPLWVAKSVLNIWRSDNQLSTAIEVLTMQTIVATTFSLCAVSVDRYIAVTRMRYIEIMSWKRIRITILLIWTFSMLFACLRLLITDPLQLPKLWLAATVITVIAPLTLISICYYHIFKAARFQISKISASEETKISPDQAIMQLKHRKAALTIGIVVGVFTICWTPGLVISLIQFFIVNNCQKLMINGYWFWGALAEFSNSAFNPFIYCMRSRDFRKAVKKVIGDCVY</sequence>
<dbReference type="Gene3D" id="1.20.1070.10">
    <property type="entry name" value="Rhodopsin 7-helix transmembrane proteins"/>
    <property type="match status" value="1"/>
</dbReference>
<dbReference type="GO" id="GO:0004930">
    <property type="term" value="F:G protein-coupled receptor activity"/>
    <property type="evidence" value="ECO:0007669"/>
    <property type="project" value="UniProtKB-KW"/>
</dbReference>
<dbReference type="InterPro" id="IPR000276">
    <property type="entry name" value="GPCR_Rhodpsn"/>
</dbReference>